<feature type="compositionally biased region" description="Acidic residues" evidence="1">
    <location>
        <begin position="1066"/>
        <end position="1077"/>
    </location>
</feature>
<feature type="region of interest" description="Disordered" evidence="1">
    <location>
        <begin position="1044"/>
        <end position="1088"/>
    </location>
</feature>
<accession>A0A9P5RQN2</accession>
<feature type="region of interest" description="Disordered" evidence="1">
    <location>
        <begin position="720"/>
        <end position="752"/>
    </location>
</feature>
<dbReference type="EMBL" id="JAAAUQ010001609">
    <property type="protein sequence ID" value="KAF9136980.1"/>
    <property type="molecule type" value="Genomic_DNA"/>
</dbReference>
<proteinExistence type="predicted"/>
<feature type="region of interest" description="Disordered" evidence="1">
    <location>
        <begin position="662"/>
        <end position="701"/>
    </location>
</feature>
<dbReference type="InterPro" id="IPR008936">
    <property type="entry name" value="Rho_GTPase_activation_prot"/>
</dbReference>
<organism evidence="3 4">
    <name type="scientific">Linnemannia schmuckeri</name>
    <dbReference type="NCBI Taxonomy" id="64567"/>
    <lineage>
        <taxon>Eukaryota</taxon>
        <taxon>Fungi</taxon>
        <taxon>Fungi incertae sedis</taxon>
        <taxon>Mucoromycota</taxon>
        <taxon>Mortierellomycotina</taxon>
        <taxon>Mortierellomycetes</taxon>
        <taxon>Mortierellales</taxon>
        <taxon>Mortierellaceae</taxon>
        <taxon>Linnemannia</taxon>
    </lineage>
</organism>
<dbReference type="InterPro" id="IPR000198">
    <property type="entry name" value="RhoGAP_dom"/>
</dbReference>
<feature type="domain" description="Rho-GAP" evidence="2">
    <location>
        <begin position="156"/>
        <end position="343"/>
    </location>
</feature>
<sequence length="1205" mass="133237">MALTARSSVQSFGTIQEHQSYHNRPFSSLSFTTATTSESPSPYEQSMISRRESVATMESIRYQQTINTYNPNSRPASMTLLSRSNTNATNSRVGQSAGVGSIDFRKQAAQKLALKQQQLRQQQKLKLKEQQKKTALPLFPTERTRGAVGPGVLQPVDISKIDLIPIEVSRAIIMSCIDEIKLRGLKHKYLFRNAFYSPSVEASLKLLKNPKKRHLFSVKALRVDTVGGLLTTVLSRTYPPLIPHHIQEMFENPNGRFFFELLGLLPELNRYLFVEILDLCCELADRQPENHVSHSKLAIYPGSCCFGLEEYMPTWDTRYLMTPDLKKFSEVFYNIIYAYREERDLSAEELQKKLDHREKVMAEERLEMLEQEHGLEGAQIILRMEARVAQGLPAESPPLPVVPTSPSDLKEVSLYAGRKEKVVADDAISVLEMEIDQGQESNANNSNMDASRDVRTQDNGTEDDEEEEENVEKVMADLRKSVSVATLGYWSDNNNSSTSPLSATTTLSTVSSTSTISLPQQHSYTRYTNTTYTTIARTTTTPAAATRPRLAHTKSLARFGSIAQNQFPVSPGDIFGISRHAIEQRELREFLAVARTFKRRKSFGSKKGGASSKRISQWRHQNKRLRPLVPSRSPSFGAAHLVGSAPLFVLRRAPQQHNAALLQAASSSSSQSRMTPTPSLPATSPSPILVSATKSRRGRTRQFRKELEVYLSQGLTKEEAIQQRQEDKRRRKRAAKRAKLAAQESAAREQAEALERERQAAVEREQVMEQERMKVMTIEENEVLEAFDYLTDAEFEEFMVLAGLTPADVERIREKAAVAALEQVTEDIQATDRVQAATAAAAVEKEAADVVACVEPVVETKETKEEDVAIVDTFITQQPAQAEADVFAANIKETSEEPELSETRDVKIEETTTTTSATIAAPAAPMDHHRKRPISPQHMTSMELLIKNTAVIGDSNLRCYPIIPTTSSVPSASAIATSAAISAAAAAATAGNGLLSQASTVMAALPAQAIEEEGEVVEVTSRDMEMPGNQSSVSLLITKGIPHLENHHSSSSSGSSTSSSFVSAASDDEETYEDSNEDSVAFDQEDDEFTTTTTTAMISTTTVTTITSGNVQIFEFETVVEESDLSVSNNVMYNSDGEELEILDVNQNTTINDDAFVGMDEEDAAELRELLESMTPEERCEFLRLSRQDDNNNAGYMTTSAIVAA</sequence>
<evidence type="ECO:0000259" key="2">
    <source>
        <dbReference type="PROSITE" id="PS50238"/>
    </source>
</evidence>
<dbReference type="GO" id="GO:0007165">
    <property type="term" value="P:signal transduction"/>
    <property type="evidence" value="ECO:0007669"/>
    <property type="project" value="InterPro"/>
</dbReference>
<protein>
    <recommendedName>
        <fullName evidence="2">Rho-GAP domain-containing protein</fullName>
    </recommendedName>
</protein>
<name>A0A9P5RQN2_9FUNG</name>
<dbReference type="PROSITE" id="PS50238">
    <property type="entry name" value="RHOGAP"/>
    <property type="match status" value="1"/>
</dbReference>
<comment type="caution">
    <text evidence="3">The sequence shown here is derived from an EMBL/GenBank/DDBJ whole genome shotgun (WGS) entry which is preliminary data.</text>
</comment>
<feature type="compositionally biased region" description="Acidic residues" evidence="1">
    <location>
        <begin position="460"/>
        <end position="470"/>
    </location>
</feature>
<gene>
    <name evidence="3" type="ORF">BG015_002919</name>
</gene>
<dbReference type="SUPFAM" id="SSF48350">
    <property type="entry name" value="GTPase activation domain, GAP"/>
    <property type="match status" value="1"/>
</dbReference>
<dbReference type="OrthoDB" id="2422472at2759"/>
<keyword evidence="4" id="KW-1185">Reference proteome</keyword>
<evidence type="ECO:0000313" key="3">
    <source>
        <dbReference type="EMBL" id="KAF9136980.1"/>
    </source>
</evidence>
<dbReference type="Proteomes" id="UP000748756">
    <property type="component" value="Unassembled WGS sequence"/>
</dbReference>
<feature type="compositionally biased region" description="Low complexity" evidence="1">
    <location>
        <begin position="662"/>
        <end position="687"/>
    </location>
</feature>
<feature type="compositionally biased region" description="Low complexity" evidence="1">
    <location>
        <begin position="1049"/>
        <end position="1065"/>
    </location>
</feature>
<feature type="region of interest" description="Disordered" evidence="1">
    <location>
        <begin position="435"/>
        <end position="470"/>
    </location>
</feature>
<dbReference type="Gene3D" id="1.10.555.10">
    <property type="entry name" value="Rho GTPase activation protein"/>
    <property type="match status" value="1"/>
</dbReference>
<evidence type="ECO:0000313" key="4">
    <source>
        <dbReference type="Proteomes" id="UP000748756"/>
    </source>
</evidence>
<dbReference type="AlphaFoldDB" id="A0A9P5RQN2"/>
<evidence type="ECO:0000256" key="1">
    <source>
        <dbReference type="SAM" id="MobiDB-lite"/>
    </source>
</evidence>
<dbReference type="Pfam" id="PF00620">
    <property type="entry name" value="RhoGAP"/>
    <property type="match status" value="1"/>
</dbReference>
<feature type="compositionally biased region" description="Basic residues" evidence="1">
    <location>
        <begin position="729"/>
        <end position="739"/>
    </location>
</feature>
<feature type="compositionally biased region" description="Polar residues" evidence="1">
    <location>
        <begin position="438"/>
        <end position="449"/>
    </location>
</feature>
<reference evidence="3" key="1">
    <citation type="journal article" date="2020" name="Fungal Divers.">
        <title>Resolving the Mortierellaceae phylogeny through synthesis of multi-gene phylogenetics and phylogenomics.</title>
        <authorList>
            <person name="Vandepol N."/>
            <person name="Liber J."/>
            <person name="Desiro A."/>
            <person name="Na H."/>
            <person name="Kennedy M."/>
            <person name="Barry K."/>
            <person name="Grigoriev I.V."/>
            <person name="Miller A.N."/>
            <person name="O'Donnell K."/>
            <person name="Stajich J.E."/>
            <person name="Bonito G."/>
        </authorList>
    </citation>
    <scope>NUCLEOTIDE SEQUENCE</scope>
    <source>
        <strain evidence="3">NRRL 6426</strain>
    </source>
</reference>